<dbReference type="InterPro" id="IPR013783">
    <property type="entry name" value="Ig-like_fold"/>
</dbReference>
<dbReference type="Proteomes" id="UP001501410">
    <property type="component" value="Unassembled WGS sequence"/>
</dbReference>
<proteinExistence type="predicted"/>
<comment type="caution">
    <text evidence="3">The sequence shown here is derived from an EMBL/GenBank/DDBJ whole genome shotgun (WGS) entry which is preliminary data.</text>
</comment>
<dbReference type="InterPro" id="IPR035986">
    <property type="entry name" value="PKD_dom_sf"/>
</dbReference>
<evidence type="ECO:0000313" key="3">
    <source>
        <dbReference type="EMBL" id="GAA4452552.1"/>
    </source>
</evidence>
<feature type="chain" id="PRO_5045195912" description="PKD domain-containing protein" evidence="1">
    <location>
        <begin position="21"/>
        <end position="911"/>
    </location>
</feature>
<dbReference type="InterPro" id="IPR026341">
    <property type="entry name" value="T9SS_type_B"/>
</dbReference>
<dbReference type="SUPFAM" id="SSF49299">
    <property type="entry name" value="PKD domain"/>
    <property type="match status" value="2"/>
</dbReference>
<dbReference type="NCBIfam" id="TIGR04131">
    <property type="entry name" value="Bac_Flav_CTERM"/>
    <property type="match status" value="1"/>
</dbReference>
<organism evidence="3 4">
    <name type="scientific">Rurimicrobium arvi</name>
    <dbReference type="NCBI Taxonomy" id="2049916"/>
    <lineage>
        <taxon>Bacteria</taxon>
        <taxon>Pseudomonadati</taxon>
        <taxon>Bacteroidota</taxon>
        <taxon>Chitinophagia</taxon>
        <taxon>Chitinophagales</taxon>
        <taxon>Chitinophagaceae</taxon>
        <taxon>Rurimicrobium</taxon>
    </lineage>
</organism>
<dbReference type="CDD" id="cd00146">
    <property type="entry name" value="PKD"/>
    <property type="match status" value="1"/>
</dbReference>
<dbReference type="PROSITE" id="PS50093">
    <property type="entry name" value="PKD"/>
    <property type="match status" value="1"/>
</dbReference>
<reference evidence="4" key="1">
    <citation type="journal article" date="2019" name="Int. J. Syst. Evol. Microbiol.">
        <title>The Global Catalogue of Microorganisms (GCM) 10K type strain sequencing project: providing services to taxonomists for standard genome sequencing and annotation.</title>
        <authorList>
            <consortium name="The Broad Institute Genomics Platform"/>
            <consortium name="The Broad Institute Genome Sequencing Center for Infectious Disease"/>
            <person name="Wu L."/>
            <person name="Ma J."/>
        </authorList>
    </citation>
    <scope>NUCLEOTIDE SEQUENCE [LARGE SCALE GENOMIC DNA]</scope>
    <source>
        <strain evidence="4">JCM 31921</strain>
    </source>
</reference>
<gene>
    <name evidence="3" type="ORF">GCM10023092_11800</name>
</gene>
<dbReference type="InterPro" id="IPR000601">
    <property type="entry name" value="PKD_dom"/>
</dbReference>
<sequence>MLRRIATLLLLLTASATTHAQMVGTDIFLQGDYVEVGIAPNGAYGSGGNAPTGYHPRPDLGLTGGPMGFVSDPQKDGWSVSTPGFPDYFGDFFLPGTPQEGWDISVNGTRGLAWRGTGPTSFTGGLTGSNTGYTSTGSQVQGTWEGSLGNLSISQITTQKKSKLYFVTRVVLKNTGSTTLTNIYYNRSLDPEPDATVSGNYASDKRIIFQPGPISRNCLVVATGQSYATAYLGLGTKDCRAKCYITSTYTPDAPLNNVHAGNGGASGYIYNVNGFSAANTSMGVVFNVGSLAPGETTELAYAYILKQADLDSALEETAPLFSSDSVTYKPYTTFRVCPGKTIPVKIAGGNAYKWTWTPGTGLDADSLISSGSLPPAGGAYGDSVLITVNGPRMYTATGYSLCDTQILVFYVDTITFTVPPSVVSPVKYCQGDAADTLKATPAYGAQVFFSTSFGGVETSAPPVPLTTTPGTTTYYVRQQNAAGCYSQYTTINVQVIPKPAPPLVHDTIYCYGVTAAPVSAAGTAIQWYDAATGGTKYTAVPVPSTTASTTQSFFPQQTVDGCVSARAELKVDVSRIQAAFTTSKDSLCGPELLSLTNGTVNTLSGSSESFSSFWTLGDSDTSSIDNPVHSYTDKGLKHIGLVASNTHGCSDSITKNIYVAPKAEVSFTKTDSLICQGEAVDFKARATEGYYSLLWDFHDGDVQSRDALDVRKAFNTSGRFSVTFQAYYSICGMVETSQDMEVTGIPLVNLGPDTTICPGNGPLTLKNLQVGAMPRKYMWSTGDTTESLPVYNAGSYSLRVSERSCAASDSITVSTGCYLEIPNAFKPGDDNPSNAYFLPRNLLGKSITTFSMRIFDRWGVLLFESDNINGKGWDGNYHGTAQPVGVYVYQIRISFEDGKAESYNGNVTLLR</sequence>
<dbReference type="Gene3D" id="2.60.40.10">
    <property type="entry name" value="Immunoglobulins"/>
    <property type="match status" value="2"/>
</dbReference>
<keyword evidence="4" id="KW-1185">Reference proteome</keyword>
<feature type="signal peptide" evidence="1">
    <location>
        <begin position="1"/>
        <end position="20"/>
    </location>
</feature>
<dbReference type="RefSeq" id="WP_344823869.1">
    <property type="nucleotide sequence ID" value="NZ_BAABEZ010000014.1"/>
</dbReference>
<accession>A0ABP8MLV4</accession>
<evidence type="ECO:0000256" key="1">
    <source>
        <dbReference type="SAM" id="SignalP"/>
    </source>
</evidence>
<dbReference type="Pfam" id="PF13585">
    <property type="entry name" value="CHU_C"/>
    <property type="match status" value="1"/>
</dbReference>
<name>A0ABP8MLV4_9BACT</name>
<evidence type="ECO:0000313" key="4">
    <source>
        <dbReference type="Proteomes" id="UP001501410"/>
    </source>
</evidence>
<evidence type="ECO:0000259" key="2">
    <source>
        <dbReference type="PROSITE" id="PS50093"/>
    </source>
</evidence>
<dbReference type="EMBL" id="BAABEZ010000014">
    <property type="protein sequence ID" value="GAA4452552.1"/>
    <property type="molecule type" value="Genomic_DNA"/>
</dbReference>
<protein>
    <recommendedName>
        <fullName evidence="2">PKD domain-containing protein</fullName>
    </recommendedName>
</protein>
<feature type="domain" description="PKD" evidence="2">
    <location>
        <begin position="614"/>
        <end position="659"/>
    </location>
</feature>
<keyword evidence="1" id="KW-0732">Signal</keyword>